<evidence type="ECO:0000256" key="1">
    <source>
        <dbReference type="HAMAP-Rule" id="MF_00226"/>
    </source>
</evidence>
<dbReference type="CDD" id="cd00885">
    <property type="entry name" value="cinA"/>
    <property type="match status" value="1"/>
</dbReference>
<name>A0A7C0U749_9BACT</name>
<dbReference type="PANTHER" id="PTHR13939">
    <property type="entry name" value="NICOTINAMIDE-NUCLEOTIDE AMIDOHYDROLASE PNCC"/>
    <property type="match status" value="1"/>
</dbReference>
<dbReference type="InterPro" id="IPR036425">
    <property type="entry name" value="MoaB/Mog-like_dom_sf"/>
</dbReference>
<dbReference type="Pfam" id="PF00994">
    <property type="entry name" value="MoCF_biosynth"/>
    <property type="match status" value="1"/>
</dbReference>
<evidence type="ECO:0000259" key="2">
    <source>
        <dbReference type="SMART" id="SM00852"/>
    </source>
</evidence>
<dbReference type="Gene3D" id="3.40.980.10">
    <property type="entry name" value="MoaB/Mog-like domain"/>
    <property type="match status" value="1"/>
</dbReference>
<dbReference type="InterPro" id="IPR001453">
    <property type="entry name" value="MoaB/Mog_dom"/>
</dbReference>
<sequence>MTGAVITIGDELVQGLVLDTNAPYLEEKLLGLGFQPRLSMSVRDSREDICQALGLATMKARVVIVCGGLGPTEDDVTREAIAHFCGAPLEFHQGAWQWVQDRLASRGRAATTDHKRQALFPRGATLFPNREGTAWGFAMNYEDRWIVVLPGVPRELKALVEVEVVPFLKDRFPQATPQKLRLLKTFGLKESEVNTLLKDLLKKHPSSIGLMIKDHGEVHIRLCGLPKEVEALATQARRRLGDHIYGEDEDTLEGVVGSLLKDKGLTISTAESCTGGMLAHAITNVPGSSDYFLGGFVTYTNELKHRLLGVPWEILNRYTAVSSETARSMVKGLVERTGTDVGISVTGIAGPTGDTPEKPIGLVYIGYRFPQSTEVAEYRFQADRLGVKTLAVKTALDHLRRALAKGR</sequence>
<proteinExistence type="inferred from homology"/>
<organism evidence="3">
    <name type="scientific">Thermosulfidibacter takaii</name>
    <dbReference type="NCBI Taxonomy" id="412593"/>
    <lineage>
        <taxon>Bacteria</taxon>
        <taxon>Pseudomonadati</taxon>
        <taxon>Thermosulfidibacterota</taxon>
        <taxon>Thermosulfidibacteria</taxon>
        <taxon>Thermosulfidibacterales</taxon>
        <taxon>Thermosulfidibacteraceae</taxon>
    </lineage>
</organism>
<dbReference type="InterPro" id="IPR050101">
    <property type="entry name" value="CinA"/>
</dbReference>
<evidence type="ECO:0000313" key="3">
    <source>
        <dbReference type="EMBL" id="HDD53687.1"/>
    </source>
</evidence>
<dbReference type="NCBIfam" id="TIGR00200">
    <property type="entry name" value="cinA_nterm"/>
    <property type="match status" value="1"/>
</dbReference>
<dbReference type="PANTHER" id="PTHR13939:SF0">
    <property type="entry name" value="NMN AMIDOHYDROLASE-LIKE PROTEIN YFAY"/>
    <property type="match status" value="1"/>
</dbReference>
<accession>A0A7C0U749</accession>
<dbReference type="Gene3D" id="3.90.950.20">
    <property type="entry name" value="CinA-like"/>
    <property type="match status" value="1"/>
</dbReference>
<dbReference type="PIRSF" id="PIRSF006728">
    <property type="entry name" value="CinA"/>
    <property type="match status" value="1"/>
</dbReference>
<protein>
    <recommendedName>
        <fullName evidence="1">CinA-like protein</fullName>
    </recommendedName>
</protein>
<dbReference type="InterPro" id="IPR036653">
    <property type="entry name" value="CinA-like_C"/>
</dbReference>
<dbReference type="InterPro" id="IPR008135">
    <property type="entry name" value="Competence-induced_CinA"/>
</dbReference>
<comment type="similarity">
    <text evidence="1">Belongs to the CinA family.</text>
</comment>
<dbReference type="EMBL" id="DQWS01000238">
    <property type="protein sequence ID" value="HDD53687.1"/>
    <property type="molecule type" value="Genomic_DNA"/>
</dbReference>
<dbReference type="AlphaFoldDB" id="A0A7C0U749"/>
<dbReference type="SUPFAM" id="SSF53218">
    <property type="entry name" value="Molybdenum cofactor biosynthesis proteins"/>
    <property type="match status" value="1"/>
</dbReference>
<feature type="domain" description="MoaB/Mog" evidence="2">
    <location>
        <begin position="4"/>
        <end position="171"/>
    </location>
</feature>
<dbReference type="Proteomes" id="UP000885690">
    <property type="component" value="Unassembled WGS sequence"/>
</dbReference>
<dbReference type="NCBIfam" id="TIGR00199">
    <property type="entry name" value="PncC_domain"/>
    <property type="match status" value="1"/>
</dbReference>
<dbReference type="Pfam" id="PF02464">
    <property type="entry name" value="CinA"/>
    <property type="match status" value="1"/>
</dbReference>
<gene>
    <name evidence="3" type="ORF">ENF32_06450</name>
</gene>
<dbReference type="Gene3D" id="3.30.70.2860">
    <property type="match status" value="1"/>
</dbReference>
<dbReference type="InterPro" id="IPR041424">
    <property type="entry name" value="CinA_KH"/>
</dbReference>
<reference evidence="3" key="1">
    <citation type="journal article" date="2020" name="mSystems">
        <title>Genome- and Community-Level Interaction Insights into Carbon Utilization and Element Cycling Functions of Hydrothermarchaeota in Hydrothermal Sediment.</title>
        <authorList>
            <person name="Zhou Z."/>
            <person name="Liu Y."/>
            <person name="Xu W."/>
            <person name="Pan J."/>
            <person name="Luo Z.H."/>
            <person name="Li M."/>
        </authorList>
    </citation>
    <scope>NUCLEOTIDE SEQUENCE [LARGE SCALE GENOMIC DNA]</scope>
    <source>
        <strain evidence="3">HyVt-115</strain>
    </source>
</reference>
<dbReference type="Pfam" id="PF18146">
    <property type="entry name" value="CinA_KH"/>
    <property type="match status" value="1"/>
</dbReference>
<dbReference type="InterPro" id="IPR008136">
    <property type="entry name" value="CinA_C"/>
</dbReference>
<dbReference type="NCBIfam" id="NF001813">
    <property type="entry name" value="PRK00549.1"/>
    <property type="match status" value="1"/>
</dbReference>
<dbReference type="SMART" id="SM00852">
    <property type="entry name" value="MoCF_biosynth"/>
    <property type="match status" value="1"/>
</dbReference>
<dbReference type="HAMAP" id="MF_00226_B">
    <property type="entry name" value="CinA_B"/>
    <property type="match status" value="1"/>
</dbReference>
<comment type="caution">
    <text evidence="3">The sequence shown here is derived from an EMBL/GenBank/DDBJ whole genome shotgun (WGS) entry which is preliminary data.</text>
</comment>
<dbReference type="SUPFAM" id="SSF142433">
    <property type="entry name" value="CinA-like"/>
    <property type="match status" value="1"/>
</dbReference>